<name>D1PLQ8_9FIRM</name>
<dbReference type="Proteomes" id="UP000003438">
    <property type="component" value="Unassembled WGS sequence"/>
</dbReference>
<dbReference type="AlphaFoldDB" id="D1PLQ8"/>
<reference evidence="2" key="1">
    <citation type="submission" date="2009-12" db="EMBL/GenBank/DDBJ databases">
        <authorList>
            <person name="Weinstock G."/>
            <person name="Sodergren E."/>
            <person name="Clifton S."/>
            <person name="Fulton L."/>
            <person name="Fulton B."/>
            <person name="Courtney L."/>
            <person name="Fronick C."/>
            <person name="Harrison M."/>
            <person name="Strong C."/>
            <person name="Farmer C."/>
            <person name="Delahaunty K."/>
            <person name="Markovic C."/>
            <person name="Hall O."/>
            <person name="Minx P."/>
            <person name="Tomlinson C."/>
            <person name="Mitreva M."/>
            <person name="Nelson J."/>
            <person name="Hou S."/>
            <person name="Wollam A."/>
            <person name="Pepin K.H."/>
            <person name="Johnson M."/>
            <person name="Bhonagiri V."/>
            <person name="Nash W.E."/>
            <person name="Warren W."/>
            <person name="Chinwalla A."/>
            <person name="Mardis E.R."/>
            <person name="Wilson R.K."/>
        </authorList>
    </citation>
    <scope>NUCLEOTIDE SEQUENCE [LARGE SCALE GENOMIC DNA]</scope>
    <source>
        <strain evidence="2">DSM 15176</strain>
    </source>
</reference>
<gene>
    <name evidence="2" type="ORF">SUBVAR_05275</name>
</gene>
<keyword evidence="1" id="KW-1133">Transmembrane helix</keyword>
<keyword evidence="1" id="KW-0472">Membrane</keyword>
<dbReference type="InterPro" id="IPR010540">
    <property type="entry name" value="CmpB_TMEM229"/>
</dbReference>
<dbReference type="HOGENOM" id="CLU_123238_1_0_9"/>
<comment type="caution">
    <text evidence="2">The sequence shown here is derived from an EMBL/GenBank/DDBJ whole genome shotgun (WGS) entry which is preliminary data.</text>
</comment>
<evidence type="ECO:0000313" key="2">
    <source>
        <dbReference type="EMBL" id="EFB76356.1"/>
    </source>
</evidence>
<feature type="transmembrane region" description="Helical" evidence="1">
    <location>
        <begin position="92"/>
        <end position="114"/>
    </location>
</feature>
<evidence type="ECO:0000313" key="3">
    <source>
        <dbReference type="Proteomes" id="UP000003438"/>
    </source>
</evidence>
<proteinExistence type="predicted"/>
<organism evidence="2 3">
    <name type="scientific">Subdoligranulum variabile DSM 15176</name>
    <dbReference type="NCBI Taxonomy" id="411471"/>
    <lineage>
        <taxon>Bacteria</taxon>
        <taxon>Bacillati</taxon>
        <taxon>Bacillota</taxon>
        <taxon>Clostridia</taxon>
        <taxon>Eubacteriales</taxon>
        <taxon>Oscillospiraceae</taxon>
        <taxon>Subdoligranulum</taxon>
    </lineage>
</organism>
<protein>
    <submittedName>
        <fullName evidence="2">Uncharacterized protein</fullName>
    </submittedName>
</protein>
<dbReference type="EMBL" id="ACBY02000021">
    <property type="protein sequence ID" value="EFB76356.1"/>
    <property type="molecule type" value="Genomic_DNA"/>
</dbReference>
<dbReference type="OrthoDB" id="1752779at2"/>
<feature type="transmembrane region" description="Helical" evidence="1">
    <location>
        <begin position="20"/>
        <end position="41"/>
    </location>
</feature>
<evidence type="ECO:0000256" key="1">
    <source>
        <dbReference type="SAM" id="Phobius"/>
    </source>
</evidence>
<keyword evidence="1" id="KW-0812">Transmembrane</keyword>
<dbReference type="RefSeq" id="WP_007046668.1">
    <property type="nucleotide sequence ID" value="NZ_GG704769.1"/>
</dbReference>
<keyword evidence="3" id="KW-1185">Reference proteome</keyword>
<accession>D1PLQ8</accession>
<dbReference type="STRING" id="411471.SUBVAR_05275"/>
<feature type="transmembrane region" description="Helical" evidence="1">
    <location>
        <begin position="53"/>
        <end position="72"/>
    </location>
</feature>
<dbReference type="Pfam" id="PF06541">
    <property type="entry name" value="ABC_trans_CmpB"/>
    <property type="match status" value="1"/>
</dbReference>
<sequence>MLERMCLFVLGGGGYLSIELAWRGSTHWTMFLAGGLCLCFLQSLASRRIALPVAAGAGAAGASLLEVVIGLVCRNWLHIAVWDYSAEWGNLAGLICPRYCFYWFLLCGWVVAVLRVAGKVTGSPFYCIQRAAAES</sequence>